<sequence>MVLALLGTLVQVVSLTLLPWLTGAGGNSASLIDLWKTVSADGGPKDFGDWYVLLFSYPLVVLGVLLAFSAVLESVAMKVVWGGLALLGLGYVALRFGLGPFTGLFGVEQGFSAEQLAIGAGALVLAIGVAFALKTAISMFRRIAGVVLLALSGVHVSAVVDLAKGVDLTDLSPGAFGPTVGYLLIGIAALVGPRRFA</sequence>
<dbReference type="Proteomes" id="UP000019277">
    <property type="component" value="Unassembled WGS sequence"/>
</dbReference>
<evidence type="ECO:0000256" key="1">
    <source>
        <dbReference type="SAM" id="Phobius"/>
    </source>
</evidence>
<feature type="transmembrane region" description="Helical" evidence="1">
    <location>
        <begin position="143"/>
        <end position="163"/>
    </location>
</feature>
<dbReference type="STRING" id="909613.UO65_2443"/>
<accession>W7J8C3</accession>
<dbReference type="AlphaFoldDB" id="W7J8C3"/>
<feature type="transmembrane region" description="Helical" evidence="1">
    <location>
        <begin position="175"/>
        <end position="192"/>
    </location>
</feature>
<keyword evidence="1" id="KW-1133">Transmembrane helix</keyword>
<keyword evidence="1" id="KW-0812">Transmembrane</keyword>
<comment type="caution">
    <text evidence="2">The sequence shown here is derived from an EMBL/GenBank/DDBJ whole genome shotgun (WGS) entry which is preliminary data.</text>
</comment>
<keyword evidence="1" id="KW-0472">Membrane</keyword>
<dbReference type="EMBL" id="AYXG01000083">
    <property type="protein sequence ID" value="EWC62264.1"/>
    <property type="molecule type" value="Genomic_DNA"/>
</dbReference>
<gene>
    <name evidence="2" type="ORF">UO65_2443</name>
</gene>
<organism evidence="2 3">
    <name type="scientific">Actinokineospora spheciospongiae</name>
    <dbReference type="NCBI Taxonomy" id="909613"/>
    <lineage>
        <taxon>Bacteria</taxon>
        <taxon>Bacillati</taxon>
        <taxon>Actinomycetota</taxon>
        <taxon>Actinomycetes</taxon>
        <taxon>Pseudonocardiales</taxon>
        <taxon>Pseudonocardiaceae</taxon>
        <taxon>Actinokineospora</taxon>
    </lineage>
</organism>
<evidence type="ECO:0000313" key="2">
    <source>
        <dbReference type="EMBL" id="EWC62264.1"/>
    </source>
</evidence>
<feature type="transmembrane region" description="Helical" evidence="1">
    <location>
        <begin position="50"/>
        <end position="72"/>
    </location>
</feature>
<feature type="transmembrane region" description="Helical" evidence="1">
    <location>
        <begin position="79"/>
        <end position="96"/>
    </location>
</feature>
<reference evidence="2 3" key="1">
    <citation type="journal article" date="2014" name="Genome Announc.">
        <title>Draft Genome Sequence of the Antitrypanosomally Active Sponge-Associated Bacterium Actinokineospora sp. Strain EG49.</title>
        <authorList>
            <person name="Harjes J."/>
            <person name="Ryu T."/>
            <person name="Abdelmohsen U.R."/>
            <person name="Moitinho-Silva L."/>
            <person name="Horn H."/>
            <person name="Ravasi T."/>
            <person name="Hentschel U."/>
        </authorList>
    </citation>
    <scope>NUCLEOTIDE SEQUENCE [LARGE SCALE GENOMIC DNA]</scope>
    <source>
        <strain evidence="2 3">EG49</strain>
    </source>
</reference>
<proteinExistence type="predicted"/>
<feature type="transmembrane region" description="Helical" evidence="1">
    <location>
        <begin position="116"/>
        <end position="136"/>
    </location>
</feature>
<keyword evidence="3" id="KW-1185">Reference proteome</keyword>
<name>W7J8C3_9PSEU</name>
<protein>
    <submittedName>
        <fullName evidence="2">Uncharacterized protein</fullName>
    </submittedName>
</protein>
<evidence type="ECO:0000313" key="3">
    <source>
        <dbReference type="Proteomes" id="UP000019277"/>
    </source>
</evidence>